<dbReference type="EMBL" id="JAVLVT010000004">
    <property type="protein sequence ID" value="MDS1270660.1"/>
    <property type="molecule type" value="Genomic_DNA"/>
</dbReference>
<evidence type="ECO:0000259" key="1">
    <source>
        <dbReference type="Pfam" id="PF07812"/>
    </source>
</evidence>
<gene>
    <name evidence="2" type="ORF">RIF23_10150</name>
</gene>
<dbReference type="Proteomes" id="UP001250214">
    <property type="component" value="Unassembled WGS sequence"/>
</dbReference>
<feature type="domain" description="TfuA-like core" evidence="1">
    <location>
        <begin position="56"/>
        <end position="175"/>
    </location>
</feature>
<evidence type="ECO:0000313" key="2">
    <source>
        <dbReference type="EMBL" id="MDS1270660.1"/>
    </source>
</evidence>
<dbReference type="Pfam" id="PF07812">
    <property type="entry name" value="TfuA"/>
    <property type="match status" value="1"/>
</dbReference>
<reference evidence="3" key="1">
    <citation type="submission" date="2023-07" db="EMBL/GenBank/DDBJ databases">
        <title>Novel species in the genus Lipingzhangella isolated from Sambhar Salt Lake.</title>
        <authorList>
            <person name="Jiya N."/>
            <person name="Kajale S."/>
            <person name="Sharma A."/>
        </authorList>
    </citation>
    <scope>NUCLEOTIDE SEQUENCE [LARGE SCALE GENOMIC DNA]</scope>
    <source>
        <strain evidence="3">LS1_29</strain>
    </source>
</reference>
<protein>
    <submittedName>
        <fullName evidence="2">TfuA-like protein</fullName>
    </submittedName>
</protein>
<dbReference type="InterPro" id="IPR012924">
    <property type="entry name" value="TfuA_core"/>
</dbReference>
<proteinExistence type="predicted"/>
<sequence length="423" mass="45868">MSTAVVFLGPSLSREHADEVLAGADVELRGPVAQGDLAELLARPRRRRPGWIGIVDGVYERVPAVWHKEILWALDEGVSVVGAASMGALRAAELAPYGMRGVGVVYEQLRRGQLRADDEVAVAHLGSEEGYRPVSVALVDIRATLDHAAEAGMVSPEQARSLSDVAARLHYPERTWPQLLAAAGTGAAPTGGAAVARWLRRHTVSRKAEDAELLLRHAAEGTLPPSEEPQWSWRLSRTEQWRTARPPTSGGSRLHEALDLVRLRGGWPELERAATLRLLAVQAQRELGQRPTGEGAAAWVDQIRAHVPERDLADLDSETLTEFAADQAALVQMCQRLPTEVATAAADTLRLRGQLADLLEEVKASAEAEPERLDARAEDKLIARCAHRAGLPADTDRTQLASQLGFSGVAALRRAVRRHANQL</sequence>
<evidence type="ECO:0000313" key="3">
    <source>
        <dbReference type="Proteomes" id="UP001250214"/>
    </source>
</evidence>
<keyword evidence="3" id="KW-1185">Reference proteome</keyword>
<dbReference type="RefSeq" id="WP_310912212.1">
    <property type="nucleotide sequence ID" value="NZ_JAVLVT010000004.1"/>
</dbReference>
<name>A0ABU2H730_9ACTN</name>
<accession>A0ABU2H730</accession>
<organism evidence="2 3">
    <name type="scientific">Lipingzhangella rawalii</name>
    <dbReference type="NCBI Taxonomy" id="2055835"/>
    <lineage>
        <taxon>Bacteria</taxon>
        <taxon>Bacillati</taxon>
        <taxon>Actinomycetota</taxon>
        <taxon>Actinomycetes</taxon>
        <taxon>Streptosporangiales</taxon>
        <taxon>Nocardiopsidaceae</taxon>
        <taxon>Lipingzhangella</taxon>
    </lineage>
</organism>
<comment type="caution">
    <text evidence="2">The sequence shown here is derived from an EMBL/GenBank/DDBJ whole genome shotgun (WGS) entry which is preliminary data.</text>
</comment>